<feature type="domain" description="Fido" evidence="1">
    <location>
        <begin position="5"/>
        <end position="121"/>
    </location>
</feature>
<sequence length="127" mass="13987">MTYFIDLQDVFDVAEVILGHEPEVRDAGLLDAAVHRPRASMFGAEAYPDLPHKAAAMLESLARNHALIDGNKRVAWATTAVFLLDNGLSLLEVDQDDAYDFMISVAAGKLELTEIAQWLQGRAEAIY</sequence>
<dbReference type="Proteomes" id="UP000243528">
    <property type="component" value="Unassembled WGS sequence"/>
</dbReference>
<evidence type="ECO:0000259" key="1">
    <source>
        <dbReference type="PROSITE" id="PS51459"/>
    </source>
</evidence>
<dbReference type="Pfam" id="PF02661">
    <property type="entry name" value="Fic"/>
    <property type="match status" value="1"/>
</dbReference>
<keyword evidence="3" id="KW-1185">Reference proteome</keyword>
<dbReference type="AlphaFoldDB" id="A0A2P8DZC0"/>
<proteinExistence type="predicted"/>
<accession>A0A2P8DZC0</accession>
<comment type="caution">
    <text evidence="2">The sequence shown here is derived from an EMBL/GenBank/DDBJ whole genome shotgun (WGS) entry which is preliminary data.</text>
</comment>
<dbReference type="RefSeq" id="WP_106538032.1">
    <property type="nucleotide sequence ID" value="NZ_PYGE01000010.1"/>
</dbReference>
<dbReference type="OrthoDB" id="9802752at2"/>
<organism evidence="2 3">
    <name type="scientific">Haloactinopolyspora alba</name>
    <dbReference type="NCBI Taxonomy" id="648780"/>
    <lineage>
        <taxon>Bacteria</taxon>
        <taxon>Bacillati</taxon>
        <taxon>Actinomycetota</taxon>
        <taxon>Actinomycetes</taxon>
        <taxon>Jiangellales</taxon>
        <taxon>Jiangellaceae</taxon>
        <taxon>Haloactinopolyspora</taxon>
    </lineage>
</organism>
<name>A0A2P8DZC0_9ACTN</name>
<dbReference type="EMBL" id="PYGE01000010">
    <property type="protein sequence ID" value="PSL02527.1"/>
    <property type="molecule type" value="Genomic_DNA"/>
</dbReference>
<dbReference type="InterPro" id="IPR006440">
    <property type="entry name" value="Doc"/>
</dbReference>
<dbReference type="Gene3D" id="1.20.120.1870">
    <property type="entry name" value="Fic/DOC protein, Fido domain"/>
    <property type="match status" value="1"/>
</dbReference>
<dbReference type="PANTHER" id="PTHR39426:SF1">
    <property type="entry name" value="HOMOLOGY TO DEATH-ON-CURING PROTEIN OF PHAGE P1"/>
    <property type="match status" value="1"/>
</dbReference>
<reference evidence="2 3" key="1">
    <citation type="submission" date="2018-03" db="EMBL/GenBank/DDBJ databases">
        <title>Genomic Encyclopedia of Archaeal and Bacterial Type Strains, Phase II (KMG-II): from individual species to whole genera.</title>
        <authorList>
            <person name="Goeker M."/>
        </authorList>
    </citation>
    <scope>NUCLEOTIDE SEQUENCE [LARGE SCALE GENOMIC DNA]</scope>
    <source>
        <strain evidence="2 3">DSM 45211</strain>
    </source>
</reference>
<dbReference type="NCBIfam" id="TIGR01550">
    <property type="entry name" value="DOC_P1"/>
    <property type="match status" value="1"/>
</dbReference>
<dbReference type="SUPFAM" id="SSF140931">
    <property type="entry name" value="Fic-like"/>
    <property type="match status" value="1"/>
</dbReference>
<dbReference type="GO" id="GO:0016301">
    <property type="term" value="F:kinase activity"/>
    <property type="evidence" value="ECO:0007669"/>
    <property type="project" value="InterPro"/>
</dbReference>
<dbReference type="InterPro" id="IPR003812">
    <property type="entry name" value="Fido"/>
</dbReference>
<evidence type="ECO:0000313" key="3">
    <source>
        <dbReference type="Proteomes" id="UP000243528"/>
    </source>
</evidence>
<dbReference type="InterPro" id="IPR053737">
    <property type="entry name" value="Type_II_TA_Toxin"/>
</dbReference>
<protein>
    <submittedName>
        <fullName evidence="2">Death-on-curing protein</fullName>
    </submittedName>
</protein>
<dbReference type="InterPro" id="IPR036597">
    <property type="entry name" value="Fido-like_dom_sf"/>
</dbReference>
<dbReference type="PROSITE" id="PS51459">
    <property type="entry name" value="FIDO"/>
    <property type="match status" value="1"/>
</dbReference>
<dbReference type="PANTHER" id="PTHR39426">
    <property type="entry name" value="HOMOLOGY TO DEATH-ON-CURING PROTEIN OF PHAGE P1"/>
    <property type="match status" value="1"/>
</dbReference>
<evidence type="ECO:0000313" key="2">
    <source>
        <dbReference type="EMBL" id="PSL02527.1"/>
    </source>
</evidence>
<gene>
    <name evidence="2" type="ORF">CLV30_110182</name>
</gene>